<dbReference type="Proteomes" id="UP001470230">
    <property type="component" value="Unassembled WGS sequence"/>
</dbReference>
<evidence type="ECO:0000313" key="2">
    <source>
        <dbReference type="Proteomes" id="UP001470230"/>
    </source>
</evidence>
<dbReference type="EMBL" id="JAPFFF010000015">
    <property type="protein sequence ID" value="KAK8866239.1"/>
    <property type="molecule type" value="Genomic_DNA"/>
</dbReference>
<keyword evidence="2" id="KW-1185">Reference proteome</keyword>
<reference evidence="1 2" key="1">
    <citation type="submission" date="2024-04" db="EMBL/GenBank/DDBJ databases">
        <title>Tritrichomonas musculus Genome.</title>
        <authorList>
            <person name="Alves-Ferreira E."/>
            <person name="Grigg M."/>
            <person name="Lorenzi H."/>
            <person name="Galac M."/>
        </authorList>
    </citation>
    <scope>NUCLEOTIDE SEQUENCE [LARGE SCALE GENOMIC DNA]</scope>
    <source>
        <strain evidence="1 2">EAF2021</strain>
    </source>
</reference>
<sequence length="427" mass="48450">MSKRLLFKPVLPLEVPDDEDESYDIVNLLNNPSLIPIFQIKKNPSLSLKSHKILTSLGNHIEEIIGYIFEERPTPLGTRCYLAIQSQQEKLMKQMIEKGLLQVPAIKLMSQENPPLLAICRLAGVTYATIMCRPSAISQSCGYLFQLLDFIDQPSIFDFFFQLVGSNEDLAEAQKWLVSVKFESVIVQQIKNTQIDDPKLKYLFKLCAVTRFSPIIYPTFTTSQIVSILCGKVTTLYEDDRWEALFSLYTDTTKGYMQSLFPLIIQKLKEPFPVCNRFHVAILGILTKIIIFDEGLHPFIATSDLSPIVMHILKTFPDHSILLSMMDKFLTAAFKIPEIAAQIAPTVLPFCIEASKERKSATLSSFAMKVINFAASRCYSDQLLKNLLKYIPGFRQFLKNELIEYNKLEKNSYGGESGGMEPKKITV</sequence>
<comment type="caution">
    <text evidence="1">The sequence shown here is derived from an EMBL/GenBank/DDBJ whole genome shotgun (WGS) entry which is preliminary data.</text>
</comment>
<evidence type="ECO:0000313" key="1">
    <source>
        <dbReference type="EMBL" id="KAK8866239.1"/>
    </source>
</evidence>
<organism evidence="1 2">
    <name type="scientific">Tritrichomonas musculus</name>
    <dbReference type="NCBI Taxonomy" id="1915356"/>
    <lineage>
        <taxon>Eukaryota</taxon>
        <taxon>Metamonada</taxon>
        <taxon>Parabasalia</taxon>
        <taxon>Tritrichomonadida</taxon>
        <taxon>Tritrichomonadidae</taxon>
        <taxon>Tritrichomonas</taxon>
    </lineage>
</organism>
<dbReference type="InterPro" id="IPR016024">
    <property type="entry name" value="ARM-type_fold"/>
</dbReference>
<proteinExistence type="predicted"/>
<dbReference type="SUPFAM" id="SSF48371">
    <property type="entry name" value="ARM repeat"/>
    <property type="match status" value="1"/>
</dbReference>
<gene>
    <name evidence="1" type="ORF">M9Y10_009198</name>
</gene>
<name>A0ABR2IMW2_9EUKA</name>
<protein>
    <submittedName>
        <fullName evidence="1">Uncharacterized protein</fullName>
    </submittedName>
</protein>
<accession>A0ABR2IMW2</accession>